<keyword evidence="1" id="KW-1133">Transmembrane helix</keyword>
<name>A0A2R6ABJ7_9ARCH</name>
<organism evidence="2 3">
    <name type="scientific">Candidatus Marsarchaeota G1 archaeon OSP_D</name>
    <dbReference type="NCBI Taxonomy" id="1978155"/>
    <lineage>
        <taxon>Archaea</taxon>
        <taxon>Candidatus Marsarchaeota</taxon>
        <taxon>Candidatus Marsarchaeota group 1</taxon>
    </lineage>
</organism>
<keyword evidence="1" id="KW-0472">Membrane</keyword>
<keyword evidence="1" id="KW-0812">Transmembrane</keyword>
<comment type="caution">
    <text evidence="2">The sequence shown here is derived from an EMBL/GenBank/DDBJ whole genome shotgun (WGS) entry which is preliminary data.</text>
</comment>
<dbReference type="Proteomes" id="UP000240880">
    <property type="component" value="Unassembled WGS sequence"/>
</dbReference>
<feature type="transmembrane region" description="Helical" evidence="1">
    <location>
        <begin position="41"/>
        <end position="58"/>
    </location>
</feature>
<accession>A0A2R6ABJ7</accession>
<evidence type="ECO:0000313" key="2">
    <source>
        <dbReference type="EMBL" id="PSN83784.1"/>
    </source>
</evidence>
<gene>
    <name evidence="2" type="ORF">B9Q01_03575</name>
</gene>
<protein>
    <submittedName>
        <fullName evidence="2">Uncharacterized protein</fullName>
    </submittedName>
</protein>
<feature type="transmembrane region" description="Helical" evidence="1">
    <location>
        <begin position="12"/>
        <end position="35"/>
    </location>
</feature>
<evidence type="ECO:0000256" key="1">
    <source>
        <dbReference type="SAM" id="Phobius"/>
    </source>
</evidence>
<sequence>MQSFLNVSALTKFFSEIVHSGWTYIFLGLWFTIGGSRSSDGFEAVLGVIMVLGGALALDRKAKKLEEELKKANKKANN</sequence>
<dbReference type="AlphaFoldDB" id="A0A2R6ABJ7"/>
<evidence type="ECO:0000313" key="3">
    <source>
        <dbReference type="Proteomes" id="UP000240880"/>
    </source>
</evidence>
<reference evidence="2 3" key="1">
    <citation type="submission" date="2017-04" db="EMBL/GenBank/DDBJ databases">
        <title>Novel microbial lineages endemic to geothermal iron-oxide mats fill important gaps in the evolutionary history of Archaea.</title>
        <authorList>
            <person name="Jay Z.J."/>
            <person name="Beam J.P."/>
            <person name="Dlakic M."/>
            <person name="Rusch D.B."/>
            <person name="Kozubal M.A."/>
            <person name="Inskeep W.P."/>
        </authorList>
    </citation>
    <scope>NUCLEOTIDE SEQUENCE [LARGE SCALE GENOMIC DNA]</scope>
    <source>
        <strain evidence="2">OSP_D</strain>
    </source>
</reference>
<proteinExistence type="predicted"/>
<dbReference type="EMBL" id="NEXC01000015">
    <property type="protein sequence ID" value="PSN83784.1"/>
    <property type="molecule type" value="Genomic_DNA"/>
</dbReference>